<feature type="transmembrane region" description="Helical" evidence="13">
    <location>
        <begin position="27"/>
        <end position="46"/>
    </location>
</feature>
<evidence type="ECO:0000256" key="1">
    <source>
        <dbReference type="ARBA" id="ARBA00001958"/>
    </source>
</evidence>
<keyword evidence="5" id="KW-0808">Transferase</keyword>
<dbReference type="Pfam" id="PF15071">
    <property type="entry name" value="TMEM220"/>
    <property type="match status" value="1"/>
</dbReference>
<keyword evidence="13" id="KW-0812">Transmembrane</keyword>
<dbReference type="AlphaFoldDB" id="A0A835YT82"/>
<evidence type="ECO:0000256" key="5">
    <source>
        <dbReference type="ARBA" id="ARBA00022679"/>
    </source>
</evidence>
<comment type="cofactor">
    <cofactor evidence="1">
        <name>K(+)</name>
        <dbReference type="ChEBI" id="CHEBI:29103"/>
    </cofactor>
</comment>
<comment type="subunit">
    <text evidence="3">Homodimer.</text>
</comment>
<keyword evidence="13" id="KW-1133">Transmembrane helix</keyword>
<dbReference type="SUPFAM" id="SSF53067">
    <property type="entry name" value="Actin-like ATPase domain"/>
    <property type="match status" value="1"/>
</dbReference>
<dbReference type="InterPro" id="IPR029377">
    <property type="entry name" value="TMEM220"/>
</dbReference>
<dbReference type="GO" id="GO:0004594">
    <property type="term" value="F:pantothenate kinase activity"/>
    <property type="evidence" value="ECO:0007669"/>
    <property type="project" value="InterPro"/>
</dbReference>
<accession>A0A835YT82</accession>
<keyword evidence="4" id="KW-0963">Cytoplasm</keyword>
<evidence type="ECO:0000256" key="9">
    <source>
        <dbReference type="ARBA" id="ARBA00022958"/>
    </source>
</evidence>
<keyword evidence="9" id="KW-0630">Potassium</keyword>
<evidence type="ECO:0000256" key="8">
    <source>
        <dbReference type="ARBA" id="ARBA00022840"/>
    </source>
</evidence>
<evidence type="ECO:0000256" key="2">
    <source>
        <dbReference type="ARBA" id="ARBA00004496"/>
    </source>
</evidence>
<keyword evidence="10" id="KW-0173">Coenzyme A biosynthesis</keyword>
<keyword evidence="7" id="KW-0418">Kinase</keyword>
<dbReference type="Proteomes" id="UP000664859">
    <property type="component" value="Unassembled WGS sequence"/>
</dbReference>
<dbReference type="OrthoDB" id="46495at2759"/>
<keyword evidence="13" id="KW-0472">Membrane</keyword>
<evidence type="ECO:0000313" key="15">
    <source>
        <dbReference type="EMBL" id="KAG5176674.1"/>
    </source>
</evidence>
<feature type="transmembrane region" description="Helical" evidence="13">
    <location>
        <begin position="99"/>
        <end position="116"/>
    </location>
</feature>
<dbReference type="GO" id="GO:0015937">
    <property type="term" value="P:coenzyme A biosynthetic process"/>
    <property type="evidence" value="ECO:0007669"/>
    <property type="project" value="UniProtKB-KW"/>
</dbReference>
<proteinExistence type="inferred from homology"/>
<reference evidence="15" key="1">
    <citation type="submission" date="2021-02" db="EMBL/GenBank/DDBJ databases">
        <title>First Annotated Genome of the Yellow-green Alga Tribonema minus.</title>
        <authorList>
            <person name="Mahan K.M."/>
        </authorList>
    </citation>
    <scope>NUCLEOTIDE SEQUENCE</scope>
    <source>
        <strain evidence="15">UTEX B ZZ1240</strain>
    </source>
</reference>
<dbReference type="InterPro" id="IPR043129">
    <property type="entry name" value="ATPase_NBD"/>
</dbReference>
<keyword evidence="6" id="KW-0547">Nucleotide-binding</keyword>
<evidence type="ECO:0000256" key="3">
    <source>
        <dbReference type="ARBA" id="ARBA00011738"/>
    </source>
</evidence>
<evidence type="ECO:0000256" key="4">
    <source>
        <dbReference type="ARBA" id="ARBA00022490"/>
    </source>
</evidence>
<keyword evidence="14" id="KW-0732">Signal</keyword>
<evidence type="ECO:0000256" key="7">
    <source>
        <dbReference type="ARBA" id="ARBA00022777"/>
    </source>
</evidence>
<comment type="caution">
    <text evidence="15">The sequence shown here is derived from an EMBL/GenBank/DDBJ whole genome shotgun (WGS) entry which is preliminary data.</text>
</comment>
<feature type="transmembrane region" description="Helical" evidence="13">
    <location>
        <begin position="128"/>
        <end position="150"/>
    </location>
</feature>
<keyword evidence="8" id="KW-0067">ATP-binding</keyword>
<evidence type="ECO:0000256" key="12">
    <source>
        <dbReference type="ARBA" id="ARBA00040883"/>
    </source>
</evidence>
<dbReference type="PANTHER" id="PTHR34265">
    <property type="entry name" value="TYPE III PANTOTHENATE KINASE"/>
    <property type="match status" value="1"/>
</dbReference>
<gene>
    <name evidence="15" type="ORF">JKP88DRAFT_334941</name>
</gene>
<comment type="subcellular location">
    <subcellularLocation>
        <location evidence="2">Cytoplasm</location>
    </subcellularLocation>
</comment>
<organism evidence="15 16">
    <name type="scientific">Tribonema minus</name>
    <dbReference type="NCBI Taxonomy" id="303371"/>
    <lineage>
        <taxon>Eukaryota</taxon>
        <taxon>Sar</taxon>
        <taxon>Stramenopiles</taxon>
        <taxon>Ochrophyta</taxon>
        <taxon>PX clade</taxon>
        <taxon>Xanthophyceae</taxon>
        <taxon>Tribonematales</taxon>
        <taxon>Tribonemataceae</taxon>
        <taxon>Tribonema</taxon>
    </lineage>
</organism>
<dbReference type="NCBIfam" id="TIGR00671">
    <property type="entry name" value="baf"/>
    <property type="match status" value="1"/>
</dbReference>
<name>A0A835YT82_9STRA</name>
<dbReference type="GO" id="GO:0005737">
    <property type="term" value="C:cytoplasm"/>
    <property type="evidence" value="ECO:0007669"/>
    <property type="project" value="UniProtKB-SubCell"/>
</dbReference>
<evidence type="ECO:0000256" key="6">
    <source>
        <dbReference type="ARBA" id="ARBA00022741"/>
    </source>
</evidence>
<keyword evidence="16" id="KW-1185">Reference proteome</keyword>
<evidence type="ECO:0000256" key="11">
    <source>
        <dbReference type="ARBA" id="ARBA00038036"/>
    </source>
</evidence>
<dbReference type="Pfam" id="PF03309">
    <property type="entry name" value="Pan_kinase"/>
    <property type="match status" value="2"/>
</dbReference>
<evidence type="ECO:0000256" key="14">
    <source>
        <dbReference type="SAM" id="SignalP"/>
    </source>
</evidence>
<feature type="transmembrane region" description="Helical" evidence="13">
    <location>
        <begin position="53"/>
        <end position="73"/>
    </location>
</feature>
<evidence type="ECO:0000313" key="16">
    <source>
        <dbReference type="Proteomes" id="UP000664859"/>
    </source>
</evidence>
<dbReference type="GO" id="GO:0005524">
    <property type="term" value="F:ATP binding"/>
    <property type="evidence" value="ECO:0007669"/>
    <property type="project" value="UniProtKB-KW"/>
</dbReference>
<evidence type="ECO:0000256" key="10">
    <source>
        <dbReference type="ARBA" id="ARBA00022993"/>
    </source>
</evidence>
<dbReference type="Gene3D" id="3.30.420.40">
    <property type="match status" value="2"/>
</dbReference>
<protein>
    <recommendedName>
        <fullName evidence="12">Type III pantothenate kinase</fullName>
    </recommendedName>
</protein>
<dbReference type="PANTHER" id="PTHR34265:SF1">
    <property type="entry name" value="TYPE III PANTOTHENATE KINASE"/>
    <property type="match status" value="1"/>
</dbReference>
<dbReference type="EMBL" id="JAFCMP010000535">
    <property type="protein sequence ID" value="KAG5176674.1"/>
    <property type="molecule type" value="Genomic_DNA"/>
</dbReference>
<comment type="similarity">
    <text evidence="11">Belongs to the type III pantothenate kinase family.</text>
</comment>
<dbReference type="InterPro" id="IPR004619">
    <property type="entry name" value="Type_III_PanK"/>
</dbReference>
<evidence type="ECO:0000256" key="13">
    <source>
        <dbReference type="SAM" id="Phobius"/>
    </source>
</evidence>
<feature type="signal peptide" evidence="14">
    <location>
        <begin position="1"/>
        <end position="22"/>
    </location>
</feature>
<sequence>MAVNTALLASACFLFFAAYVNLNDPDAWLWSTSYGSAGLLCAACALTAARNSVLHAAALAASLASFCLSAYSFSQLDGINTSGISGAFGVFEIEYVREGGGALLQLLAMLICARVTDDRAAKGSSSGLGSGVSVAAVLVASVAIGLGLYLPGYYRNLGLQPTARGFELERGRRQEEAAKPDEYERQQGDAGLPLACVPEAARQLLAEGGWQLDPSGASFLVPQDGLWMASVVPREAELWRQRCSAMRCIAGGEGSDVIAMAGGASYPTLGVDRALALRGAGSAYGFPVLVIDCGSAMTYNTCGFPVPVSDSGSAMTYNVYGFPVLIVNCGSAMTGANAAGEMEGGAIVPGLRLQLQALGAGTAQVNEVDLPVCDDSHQLPPCWALSTKGAVLSGVVRTMLAGAREFVRDWWSRHADSHVVITGGGGALLHCLLAQSWRDREPAEAERWCALTKLEPDLVHIGIAVCRAGPNPSTRAAPFGAEHPPAASFAVP</sequence>
<feature type="chain" id="PRO_5032481787" description="Type III pantothenate kinase" evidence="14">
    <location>
        <begin position="23"/>
        <end position="492"/>
    </location>
</feature>